<keyword evidence="3" id="KW-0813">Transport</keyword>
<comment type="subcellular location">
    <subcellularLocation>
        <location evidence="1">Membrane</location>
        <topology evidence="1">Single-pass membrane protein</topology>
    </subcellularLocation>
</comment>
<dbReference type="Pfam" id="PF25935">
    <property type="entry name" value="BSH_LcnD"/>
    <property type="match status" value="1"/>
</dbReference>
<proteinExistence type="inferred from homology"/>
<evidence type="ECO:0000256" key="5">
    <source>
        <dbReference type="ARBA" id="ARBA00022989"/>
    </source>
</evidence>
<name>A0A125W4B3_ENTFL</name>
<sequence length="465" mass="53628">MGYLRKDREFMGHKDWLDHSSIYSQQHHTFYRWVLYPVILFLCLTGLFLAFAKKEVVIRTPAQLIAPKTEVLQVPVEAKIKTNTLKENQIVKKGETLVTFDTTSLQNEKKRLEQENTLIEQQKNAAQTFINSLKNEQNLFETEDSFGYSNQLKSFFAEKEATIYNSKQIEETIQKEQDIYNKSKELLEKQLTTRQKELQEWEQVRTAWINEQNIQGFSPEITSKYQLWQTQLSDVTEEQKKQTKSTILATIDEQIVQQKKEIEQLQAEQAKLVPPNTSKNEINSQKEKEKQNKELSLATTKQKITELTDTQQKNELALKTINEQITQSTLKAPITGTVHLNETVKNQLEIPKGTTLAEIYPKPKNSFLTFTALIPANESMRIKSGMTVHFKLDKKGVATKIIDGTLNEISENSTTTEQGTFYTIKGLLNAPEDFTSRYGLTGELSLVIGKKTYWQQLKDILFNQE</sequence>
<evidence type="ECO:0000313" key="13">
    <source>
        <dbReference type="Proteomes" id="UP000004846"/>
    </source>
</evidence>
<dbReference type="NCBIfam" id="TIGR01000">
    <property type="entry name" value="bacteriocin_acc"/>
    <property type="match status" value="1"/>
</dbReference>
<dbReference type="InterPro" id="IPR058786">
    <property type="entry name" value="BSH_LcnD"/>
</dbReference>
<dbReference type="InterPro" id="IPR058795">
    <property type="entry name" value="LcnD_C"/>
</dbReference>
<organism evidence="12 13">
    <name type="scientific">Enterococcus faecalis TX4248</name>
    <dbReference type="NCBI Taxonomy" id="749495"/>
    <lineage>
        <taxon>Bacteria</taxon>
        <taxon>Bacillati</taxon>
        <taxon>Bacillota</taxon>
        <taxon>Bacilli</taxon>
        <taxon>Lactobacillales</taxon>
        <taxon>Enterococcaceae</taxon>
        <taxon>Enterococcus</taxon>
    </lineage>
</organism>
<evidence type="ECO:0000256" key="7">
    <source>
        <dbReference type="SAM" id="MobiDB-lite"/>
    </source>
</evidence>
<evidence type="ECO:0000256" key="3">
    <source>
        <dbReference type="ARBA" id="ARBA00022448"/>
    </source>
</evidence>
<keyword evidence="4 8" id="KW-0812">Transmembrane</keyword>
<feature type="transmembrane region" description="Helical" evidence="8">
    <location>
        <begin position="33"/>
        <end position="52"/>
    </location>
</feature>
<evidence type="ECO:0000256" key="6">
    <source>
        <dbReference type="ARBA" id="ARBA00023136"/>
    </source>
</evidence>
<dbReference type="Pfam" id="PF25887">
    <property type="entry name" value="HB_LcnD"/>
    <property type="match status" value="1"/>
</dbReference>
<feature type="compositionally biased region" description="Basic and acidic residues" evidence="7">
    <location>
        <begin position="284"/>
        <end position="293"/>
    </location>
</feature>
<dbReference type="InterPro" id="IPR050739">
    <property type="entry name" value="MFP"/>
</dbReference>
<evidence type="ECO:0000259" key="11">
    <source>
        <dbReference type="Pfam" id="PF25940"/>
    </source>
</evidence>
<dbReference type="InterPro" id="IPR005696">
    <property type="entry name" value="MesE/LcnD"/>
</dbReference>
<dbReference type="AlphaFoldDB" id="A0A125W4B3"/>
<dbReference type="HOGENOM" id="CLU_047946_0_0_9"/>
<comment type="similarity">
    <text evidence="2">Belongs to the membrane fusion protein (MFP) (TC 8.A.1) family.</text>
</comment>
<evidence type="ECO:0000259" key="10">
    <source>
        <dbReference type="Pfam" id="PF25935"/>
    </source>
</evidence>
<dbReference type="Proteomes" id="UP000004846">
    <property type="component" value="Unassembled WGS sequence"/>
</dbReference>
<feature type="domain" description="LcnD-like barrel-sandwich hybrid" evidence="10">
    <location>
        <begin position="71"/>
        <end position="361"/>
    </location>
</feature>
<keyword evidence="6 8" id="KW-0472">Membrane</keyword>
<feature type="region of interest" description="Disordered" evidence="7">
    <location>
        <begin position="273"/>
        <end position="294"/>
    </location>
</feature>
<reference evidence="13" key="1">
    <citation type="submission" date="2010-07" db="EMBL/GenBank/DDBJ databases">
        <authorList>
            <person name="Weinstock G."/>
            <person name="Sodergren E."/>
            <person name="Clifton S."/>
            <person name="Fulton L."/>
            <person name="Fulton B."/>
            <person name="Courtney L."/>
            <person name="Fronick C."/>
            <person name="Harrison M."/>
            <person name="Strong C."/>
            <person name="Farmer C."/>
            <person name="Delahaunty K."/>
            <person name="Markovic C."/>
            <person name="Hall O."/>
            <person name="Minx P."/>
            <person name="Tomlinson C."/>
            <person name="Mitreva M."/>
            <person name="Hou S."/>
            <person name="Chen J."/>
            <person name="Wollam A."/>
            <person name="Pepin K.H."/>
            <person name="Johnson M."/>
            <person name="Bhonagiri V."/>
            <person name="Zhang X."/>
            <person name="Suruliraj S."/>
            <person name="Warren W."/>
            <person name="Chinwalla A."/>
            <person name="Mardis E.R."/>
            <person name="Wilson R.K."/>
        </authorList>
    </citation>
    <scope>NUCLEOTIDE SEQUENCE [LARGE SCALE GENOMIC DNA]</scope>
    <source>
        <strain evidence="13">TX4248</strain>
    </source>
</reference>
<dbReference type="InterPro" id="IPR058794">
    <property type="entry name" value="HB_LcnD"/>
</dbReference>
<evidence type="ECO:0000256" key="1">
    <source>
        <dbReference type="ARBA" id="ARBA00004167"/>
    </source>
</evidence>
<dbReference type="Pfam" id="PF25940">
    <property type="entry name" value="LcnD_C"/>
    <property type="match status" value="1"/>
</dbReference>
<evidence type="ECO:0000259" key="9">
    <source>
        <dbReference type="Pfam" id="PF25887"/>
    </source>
</evidence>
<comment type="caution">
    <text evidence="12">The sequence shown here is derived from an EMBL/GenBank/DDBJ whole genome shotgun (WGS) entry which is preliminary data.</text>
</comment>
<dbReference type="GO" id="GO:0016020">
    <property type="term" value="C:membrane"/>
    <property type="evidence" value="ECO:0007669"/>
    <property type="project" value="UniProtKB-SubCell"/>
</dbReference>
<keyword evidence="5 8" id="KW-1133">Transmembrane helix</keyword>
<protein>
    <submittedName>
        <fullName evidence="12">Bacteriocin secretion accessory protein</fullName>
    </submittedName>
</protein>
<gene>
    <name evidence="12" type="primary">mesE</name>
    <name evidence="12" type="ORF">HMPREF9498_02291</name>
</gene>
<evidence type="ECO:0000256" key="2">
    <source>
        <dbReference type="ARBA" id="ARBA00009477"/>
    </source>
</evidence>
<accession>A0A125W4B3</accession>
<feature type="domain" description="LcnD-like long helical bundle" evidence="9">
    <location>
        <begin position="109"/>
        <end position="321"/>
    </location>
</feature>
<dbReference type="PANTHER" id="PTHR30386">
    <property type="entry name" value="MEMBRANE FUSION SUBUNIT OF EMRAB-TOLC MULTIDRUG EFFLUX PUMP"/>
    <property type="match status" value="1"/>
</dbReference>
<dbReference type="PANTHER" id="PTHR30386:SF26">
    <property type="entry name" value="TRANSPORT PROTEIN COMB"/>
    <property type="match status" value="1"/>
</dbReference>
<evidence type="ECO:0000256" key="4">
    <source>
        <dbReference type="ARBA" id="ARBA00022692"/>
    </source>
</evidence>
<evidence type="ECO:0000313" key="12">
    <source>
        <dbReference type="EMBL" id="EFM82103.1"/>
    </source>
</evidence>
<dbReference type="EMBL" id="AEBR01000077">
    <property type="protein sequence ID" value="EFM82103.1"/>
    <property type="molecule type" value="Genomic_DNA"/>
</dbReference>
<feature type="domain" description="LcnD-like C-terminal" evidence="11">
    <location>
        <begin position="365"/>
        <end position="451"/>
    </location>
</feature>
<evidence type="ECO:0000256" key="8">
    <source>
        <dbReference type="SAM" id="Phobius"/>
    </source>
</evidence>